<sequence>MRVRLKGINSKTKVLSDGTKRTYWYAWKGGPRLEGKPGTAEFVASYNAAVSRKAEPARGTLLAVMNDYQASNDFRDLSESTRREYIRYIKVIELEFHDFPVEALTDRRTRGDFLAWRDRLGLKSRRGADYAWTVLARILSWALNRGAIPVNPCVAGGRLYRANRRANVWTAADEAAFLSSAPAHLKLPLIMALWTGQRQGDLLILRWAAYDGGRIRLRQSKTDAAIDIPVGAPLREALDATERKGTTILLNSKGQPWTSDGFRTSWRKACEAAHVTGLTFHDLRGTAVTRLAVAGCTQPEIATITGHSLRDVGSILDSSYLNRDPAMADSAIRKLEAGALSPDRAPDRR</sequence>
<dbReference type="RefSeq" id="WP_192215739.1">
    <property type="nucleotide sequence ID" value="NZ_BPQF01000031.1"/>
</dbReference>
<dbReference type="Pfam" id="PF00589">
    <property type="entry name" value="Phage_integrase"/>
    <property type="match status" value="1"/>
</dbReference>
<keyword evidence="7" id="KW-1185">Reference proteome</keyword>
<organism evidence="6 7">
    <name type="scientific">Methylobacterium bullatum</name>
    <dbReference type="NCBI Taxonomy" id="570505"/>
    <lineage>
        <taxon>Bacteria</taxon>
        <taxon>Pseudomonadati</taxon>
        <taxon>Pseudomonadota</taxon>
        <taxon>Alphaproteobacteria</taxon>
        <taxon>Hyphomicrobiales</taxon>
        <taxon>Methylobacteriaceae</taxon>
        <taxon>Methylobacterium</taxon>
    </lineage>
</organism>
<evidence type="ECO:0000259" key="5">
    <source>
        <dbReference type="PROSITE" id="PS51898"/>
    </source>
</evidence>
<keyword evidence="3" id="KW-0238">DNA-binding</keyword>
<proteinExistence type="inferred from homology"/>
<name>A0AAV4ZD02_9HYPH</name>
<evidence type="ECO:0000256" key="3">
    <source>
        <dbReference type="ARBA" id="ARBA00023125"/>
    </source>
</evidence>
<reference evidence="6" key="1">
    <citation type="journal article" date="2016" name="Front. Microbiol.">
        <title>Genome Sequence of the Piezophilic, Mesophilic Sulfate-Reducing Bacterium Desulfovibrio indicus J2T.</title>
        <authorList>
            <person name="Cao J."/>
            <person name="Maignien L."/>
            <person name="Shao Z."/>
            <person name="Alain K."/>
            <person name="Jebbar M."/>
        </authorList>
    </citation>
    <scope>NUCLEOTIDE SEQUENCE</scope>
    <source>
        <strain evidence="6">DSM 21893</strain>
    </source>
</reference>
<evidence type="ECO:0000313" key="6">
    <source>
        <dbReference type="EMBL" id="GJD41943.1"/>
    </source>
</evidence>
<feature type="domain" description="Tyr recombinase" evidence="5">
    <location>
        <begin position="164"/>
        <end position="333"/>
    </location>
</feature>
<dbReference type="EMBL" id="BPQF01000031">
    <property type="protein sequence ID" value="GJD41943.1"/>
    <property type="molecule type" value="Genomic_DNA"/>
</dbReference>
<dbReference type="GO" id="GO:0006310">
    <property type="term" value="P:DNA recombination"/>
    <property type="evidence" value="ECO:0007669"/>
    <property type="project" value="UniProtKB-KW"/>
</dbReference>
<dbReference type="PROSITE" id="PS51898">
    <property type="entry name" value="TYR_RECOMBINASE"/>
    <property type="match status" value="1"/>
</dbReference>
<protein>
    <recommendedName>
        <fullName evidence="5">Tyr recombinase domain-containing protein</fullName>
    </recommendedName>
</protein>
<accession>A0AAV4ZD02</accession>
<dbReference type="InterPro" id="IPR011010">
    <property type="entry name" value="DNA_brk_join_enz"/>
</dbReference>
<dbReference type="InterPro" id="IPR050090">
    <property type="entry name" value="Tyrosine_recombinase_XerCD"/>
</dbReference>
<dbReference type="AlphaFoldDB" id="A0AAV4ZD02"/>
<reference evidence="6" key="2">
    <citation type="submission" date="2021-08" db="EMBL/GenBank/DDBJ databases">
        <authorList>
            <person name="Tani A."/>
            <person name="Ola A."/>
            <person name="Ogura Y."/>
            <person name="Katsura K."/>
            <person name="Hayashi T."/>
        </authorList>
    </citation>
    <scope>NUCLEOTIDE SEQUENCE</scope>
    <source>
        <strain evidence="6">DSM 21893</strain>
    </source>
</reference>
<dbReference type="Proteomes" id="UP001055307">
    <property type="component" value="Unassembled WGS sequence"/>
</dbReference>
<comment type="caution">
    <text evidence="6">The sequence shown here is derived from an EMBL/GenBank/DDBJ whole genome shotgun (WGS) entry which is preliminary data.</text>
</comment>
<evidence type="ECO:0000256" key="4">
    <source>
        <dbReference type="ARBA" id="ARBA00023172"/>
    </source>
</evidence>
<dbReference type="InterPro" id="IPR010998">
    <property type="entry name" value="Integrase_recombinase_N"/>
</dbReference>
<dbReference type="GO" id="GO:0015074">
    <property type="term" value="P:DNA integration"/>
    <property type="evidence" value="ECO:0007669"/>
    <property type="project" value="UniProtKB-KW"/>
</dbReference>
<keyword evidence="2" id="KW-0229">DNA integration</keyword>
<gene>
    <name evidence="6" type="ORF">OICFNHDK_4429</name>
</gene>
<dbReference type="PANTHER" id="PTHR30349:SF64">
    <property type="entry name" value="PROPHAGE INTEGRASE INTD-RELATED"/>
    <property type="match status" value="1"/>
</dbReference>
<dbReference type="SUPFAM" id="SSF56349">
    <property type="entry name" value="DNA breaking-rejoining enzymes"/>
    <property type="match status" value="1"/>
</dbReference>
<evidence type="ECO:0000256" key="2">
    <source>
        <dbReference type="ARBA" id="ARBA00022908"/>
    </source>
</evidence>
<dbReference type="GO" id="GO:0003677">
    <property type="term" value="F:DNA binding"/>
    <property type="evidence" value="ECO:0007669"/>
    <property type="project" value="UniProtKB-KW"/>
</dbReference>
<dbReference type="Gene3D" id="1.10.443.10">
    <property type="entry name" value="Intergrase catalytic core"/>
    <property type="match status" value="1"/>
</dbReference>
<dbReference type="Gene3D" id="1.10.150.130">
    <property type="match status" value="1"/>
</dbReference>
<evidence type="ECO:0000313" key="7">
    <source>
        <dbReference type="Proteomes" id="UP001055307"/>
    </source>
</evidence>
<keyword evidence="4" id="KW-0233">DNA recombination</keyword>
<dbReference type="InterPro" id="IPR013762">
    <property type="entry name" value="Integrase-like_cat_sf"/>
</dbReference>
<evidence type="ECO:0000256" key="1">
    <source>
        <dbReference type="ARBA" id="ARBA00008857"/>
    </source>
</evidence>
<dbReference type="PANTHER" id="PTHR30349">
    <property type="entry name" value="PHAGE INTEGRASE-RELATED"/>
    <property type="match status" value="1"/>
</dbReference>
<comment type="similarity">
    <text evidence="1">Belongs to the 'phage' integrase family.</text>
</comment>
<dbReference type="InterPro" id="IPR002104">
    <property type="entry name" value="Integrase_catalytic"/>
</dbReference>